<accession>A0A5B8LNU5</accession>
<evidence type="ECO:0000256" key="2">
    <source>
        <dbReference type="SAM" id="SignalP"/>
    </source>
</evidence>
<comment type="similarity">
    <text evidence="1">Belongs to the UPF0065 (bug) family.</text>
</comment>
<keyword evidence="4" id="KW-1185">Reference proteome</keyword>
<dbReference type="EMBL" id="CP042304">
    <property type="protein sequence ID" value="QDZ10017.1"/>
    <property type="molecule type" value="Genomic_DNA"/>
</dbReference>
<evidence type="ECO:0000313" key="4">
    <source>
        <dbReference type="Proteomes" id="UP000315364"/>
    </source>
</evidence>
<reference evidence="3 4" key="1">
    <citation type="submission" date="2019-07" db="EMBL/GenBank/DDBJ databases">
        <title>Full genome sequence of Devosia sp. Gsoil 520.</title>
        <authorList>
            <person name="Im W.-T."/>
        </authorList>
    </citation>
    <scope>NUCLEOTIDE SEQUENCE [LARGE SCALE GENOMIC DNA]</scope>
    <source>
        <strain evidence="3 4">Gsoil 520</strain>
    </source>
</reference>
<gene>
    <name evidence="3" type="ORF">FPZ08_04195</name>
</gene>
<dbReference type="Pfam" id="PF03401">
    <property type="entry name" value="TctC"/>
    <property type="match status" value="1"/>
</dbReference>
<proteinExistence type="inferred from homology"/>
<sequence>MITKIAATVALMAGLSVSTLAMAQDFPDHPITILVPAAAGGPSDTVARLVADALGKELGQQVLVQNQGGAGGSLGSGAVAEAEPDGYTLLLYHIGVATFAALYPALPYVPADFTSVGLITEVPMTIVGRNDLPPADITELLAYLKDNADQVTFGTAGVGAVSHLCGMLLEEAIGTTLTNVPYKGSGPAMTDLIGGRIDLMCDQTTNTTTQIKAGEIKPYAVTTRERIAVLPDLPTLAESGLDGFEVSAWHALWAPAGTPEDIRLKLPAALQVALTDPTLIERFAGLGTAPVPAEMATPAALDERFKSELERLGALIATLPQN</sequence>
<dbReference type="InterPro" id="IPR042100">
    <property type="entry name" value="Bug_dom1"/>
</dbReference>
<dbReference type="KEGG" id="dea:FPZ08_04195"/>
<dbReference type="Gene3D" id="3.40.190.150">
    <property type="entry name" value="Bordetella uptake gene, domain 1"/>
    <property type="match status" value="1"/>
</dbReference>
<dbReference type="SUPFAM" id="SSF53850">
    <property type="entry name" value="Periplasmic binding protein-like II"/>
    <property type="match status" value="1"/>
</dbReference>
<dbReference type="OrthoDB" id="8443386at2"/>
<organism evidence="3 4">
    <name type="scientific">Devosia ginsengisoli</name>
    <dbReference type="NCBI Taxonomy" id="400770"/>
    <lineage>
        <taxon>Bacteria</taxon>
        <taxon>Pseudomonadati</taxon>
        <taxon>Pseudomonadota</taxon>
        <taxon>Alphaproteobacteria</taxon>
        <taxon>Hyphomicrobiales</taxon>
        <taxon>Devosiaceae</taxon>
        <taxon>Devosia</taxon>
    </lineage>
</organism>
<evidence type="ECO:0000313" key="3">
    <source>
        <dbReference type="EMBL" id="QDZ10017.1"/>
    </source>
</evidence>
<dbReference type="PANTHER" id="PTHR42928">
    <property type="entry name" value="TRICARBOXYLATE-BINDING PROTEIN"/>
    <property type="match status" value="1"/>
</dbReference>
<dbReference type="PANTHER" id="PTHR42928:SF5">
    <property type="entry name" value="BLR1237 PROTEIN"/>
    <property type="match status" value="1"/>
</dbReference>
<dbReference type="Gene3D" id="3.40.190.10">
    <property type="entry name" value="Periplasmic binding protein-like II"/>
    <property type="match status" value="1"/>
</dbReference>
<feature type="chain" id="PRO_5023130665" evidence="2">
    <location>
        <begin position="24"/>
        <end position="322"/>
    </location>
</feature>
<evidence type="ECO:0000256" key="1">
    <source>
        <dbReference type="ARBA" id="ARBA00006987"/>
    </source>
</evidence>
<feature type="signal peptide" evidence="2">
    <location>
        <begin position="1"/>
        <end position="23"/>
    </location>
</feature>
<dbReference type="RefSeq" id="WP_146288824.1">
    <property type="nucleotide sequence ID" value="NZ_CP042304.1"/>
</dbReference>
<dbReference type="AlphaFoldDB" id="A0A5B8LNU5"/>
<dbReference type="Proteomes" id="UP000315364">
    <property type="component" value="Chromosome"/>
</dbReference>
<name>A0A5B8LNU5_9HYPH</name>
<keyword evidence="2" id="KW-0732">Signal</keyword>
<dbReference type="PIRSF" id="PIRSF017082">
    <property type="entry name" value="YflP"/>
    <property type="match status" value="1"/>
</dbReference>
<protein>
    <submittedName>
        <fullName evidence="3">Tripartite tricarboxylate transporter substrate binding protein BugD</fullName>
    </submittedName>
</protein>
<dbReference type="InterPro" id="IPR005064">
    <property type="entry name" value="BUG"/>
</dbReference>